<keyword evidence="4" id="KW-1185">Reference proteome</keyword>
<dbReference type="GO" id="GO:0005759">
    <property type="term" value="C:mitochondrial matrix"/>
    <property type="evidence" value="ECO:0007669"/>
    <property type="project" value="EnsemblFungi"/>
</dbReference>
<sequence length="125" mass="14138">MVEEAKGPIYNMLRINKCSGRTALSMVLMRVQCRNLTSTSSLLQQLQTPEEIMITKKLQDALSPKLVKVQDISGGCGSMFSINVTSDKFNTLTTVKQHKMINEILREDIPRWHGLQLQTKKDTSK</sequence>
<dbReference type="GO" id="GO:0051604">
    <property type="term" value="P:protein maturation"/>
    <property type="evidence" value="ECO:0007669"/>
    <property type="project" value="EnsemblFungi"/>
</dbReference>
<name>G0V761_NAUCA</name>
<evidence type="ECO:0000313" key="4">
    <source>
        <dbReference type="Proteomes" id="UP000001640"/>
    </source>
</evidence>
<dbReference type="RefSeq" id="XP_003673690.1">
    <property type="nucleotide sequence ID" value="XM_003673642.1"/>
</dbReference>
<dbReference type="Proteomes" id="UP000001640">
    <property type="component" value="Chromosome 1"/>
</dbReference>
<dbReference type="InterPro" id="IPR036065">
    <property type="entry name" value="BolA-like_sf"/>
</dbReference>
<gene>
    <name evidence="3" type="primary">NCAS0A07510</name>
    <name evidence="3" type="ordered locus">NCAS_0A07510</name>
</gene>
<reference key="2">
    <citation type="submission" date="2011-08" db="EMBL/GenBank/DDBJ databases">
        <title>Genome sequence of Naumovozyma castellii.</title>
        <authorList>
            <person name="Gordon J.L."/>
            <person name="Armisen D."/>
            <person name="Proux-Wera E."/>
            <person name="OhEigeartaigh S.S."/>
            <person name="Byrne K.P."/>
            <person name="Wolfe K.H."/>
        </authorList>
    </citation>
    <scope>NUCLEOTIDE SEQUENCE</scope>
    <source>
        <strain>Type strain:CBS 4309</strain>
    </source>
</reference>
<accession>G0V761</accession>
<dbReference type="KEGG" id="ncs:NCAS_0A07510"/>
<dbReference type="Gene3D" id="3.10.20.90">
    <property type="entry name" value="Phosphatidylinositol 3-kinase Catalytic Subunit, Chain A, domain 1"/>
    <property type="match status" value="1"/>
</dbReference>
<reference evidence="4" key="1">
    <citation type="journal article" date="2011" name="Proc. Natl. Acad. Sci. U.S.A.">
        <title>Evolutionary erosion of yeast sex chromosomes by mating-type switching accidents.</title>
        <authorList>
            <person name="Gordon J.L."/>
            <person name="Armisen D."/>
            <person name="Proux-Wera E."/>
            <person name="Oheigeartaigh S.S."/>
            <person name="Byrne K.P."/>
            <person name="Wolfe K.H."/>
        </authorList>
    </citation>
    <scope>NUCLEOTIDE SEQUENCE [LARGE SCALE GENOMIC DNA]</scope>
    <source>
        <strain evidence="4">ATCC 76901 / BCRC 22586 / CBS 4309 / NBRC 1992 / NRRL Y-12630</strain>
    </source>
</reference>
<dbReference type="PANTHER" id="PTHR46188">
    <property type="entry name" value="BOLA-LIKE PROTEIN 3"/>
    <property type="match status" value="1"/>
</dbReference>
<dbReference type="SUPFAM" id="SSF82657">
    <property type="entry name" value="BolA-like"/>
    <property type="match status" value="1"/>
</dbReference>
<evidence type="ECO:0000256" key="2">
    <source>
        <dbReference type="RuleBase" id="RU003860"/>
    </source>
</evidence>
<dbReference type="eggNOG" id="KOG3348">
    <property type="taxonomic scope" value="Eukaryota"/>
</dbReference>
<dbReference type="Pfam" id="PF01722">
    <property type="entry name" value="BolA"/>
    <property type="match status" value="1"/>
</dbReference>
<organism evidence="3 4">
    <name type="scientific">Naumovozyma castellii</name>
    <name type="common">Yeast</name>
    <name type="synonym">Saccharomyces castellii</name>
    <dbReference type="NCBI Taxonomy" id="27288"/>
    <lineage>
        <taxon>Eukaryota</taxon>
        <taxon>Fungi</taxon>
        <taxon>Dikarya</taxon>
        <taxon>Ascomycota</taxon>
        <taxon>Saccharomycotina</taxon>
        <taxon>Saccharomycetes</taxon>
        <taxon>Saccharomycetales</taxon>
        <taxon>Saccharomycetaceae</taxon>
        <taxon>Naumovozyma</taxon>
    </lineage>
</organism>
<dbReference type="OrthoDB" id="203381at2759"/>
<proteinExistence type="inferred from homology"/>
<dbReference type="STRING" id="1064592.G0V761"/>
<dbReference type="InterPro" id="IPR052275">
    <property type="entry name" value="Mt_Fe-S_assembly_factor"/>
</dbReference>
<dbReference type="PANTHER" id="PTHR46188:SF1">
    <property type="entry name" value="BOLA-LIKE PROTEIN 3"/>
    <property type="match status" value="1"/>
</dbReference>
<comment type="similarity">
    <text evidence="1 2">Belongs to the BolA/IbaG family.</text>
</comment>
<evidence type="ECO:0000313" key="3">
    <source>
        <dbReference type="EMBL" id="CCC67309.1"/>
    </source>
</evidence>
<dbReference type="HOGENOM" id="CLU_109462_0_1_1"/>
<dbReference type="GeneID" id="96900788"/>
<dbReference type="InterPro" id="IPR002634">
    <property type="entry name" value="BolA"/>
</dbReference>
<dbReference type="AlphaFoldDB" id="G0V761"/>
<dbReference type="EMBL" id="HE576752">
    <property type="protein sequence ID" value="CCC67309.1"/>
    <property type="molecule type" value="Genomic_DNA"/>
</dbReference>
<protein>
    <submittedName>
        <fullName evidence="3">Uncharacterized protein</fullName>
    </submittedName>
</protein>
<evidence type="ECO:0000256" key="1">
    <source>
        <dbReference type="ARBA" id="ARBA00005578"/>
    </source>
</evidence>
<dbReference type="InParanoid" id="G0V761"/>
<dbReference type="FunCoup" id="G0V761">
    <property type="interactions" value="102"/>
</dbReference>
<dbReference type="OMA" id="MINEILR"/>